<dbReference type="InterPro" id="IPR000192">
    <property type="entry name" value="Aminotrans_V_dom"/>
</dbReference>
<evidence type="ECO:0000313" key="8">
    <source>
        <dbReference type="Proteomes" id="UP001401887"/>
    </source>
</evidence>
<dbReference type="Gene3D" id="3.90.1150.10">
    <property type="entry name" value="Aspartate Aminotransferase, domain 1"/>
    <property type="match status" value="1"/>
</dbReference>
<proteinExistence type="inferred from homology"/>
<dbReference type="RefSeq" id="WP_345461531.1">
    <property type="nucleotide sequence ID" value="NZ_BAABRP010000001.1"/>
</dbReference>
<comment type="similarity">
    <text evidence="2 4">Belongs to the class-V pyridoxal-phosphate-dependent aminotransferase family.</text>
</comment>
<evidence type="ECO:0000256" key="2">
    <source>
        <dbReference type="ARBA" id="ARBA00009236"/>
    </source>
</evidence>
<feature type="domain" description="Aminotransferase class V" evidence="6">
    <location>
        <begin position="48"/>
        <end position="334"/>
    </location>
</feature>
<dbReference type="EMBL" id="BAABRP010000001">
    <property type="protein sequence ID" value="GAA5512194.1"/>
    <property type="molecule type" value="Genomic_DNA"/>
</dbReference>
<evidence type="ECO:0000256" key="3">
    <source>
        <dbReference type="ARBA" id="ARBA00022898"/>
    </source>
</evidence>
<dbReference type="InterPro" id="IPR015421">
    <property type="entry name" value="PyrdxlP-dep_Trfase_major"/>
</dbReference>
<dbReference type="PANTHER" id="PTHR21152">
    <property type="entry name" value="AMINOTRANSFERASE CLASS V"/>
    <property type="match status" value="1"/>
</dbReference>
<evidence type="ECO:0000256" key="5">
    <source>
        <dbReference type="RuleBase" id="RU004504"/>
    </source>
</evidence>
<dbReference type="InterPro" id="IPR015422">
    <property type="entry name" value="PyrdxlP-dep_Trfase_small"/>
</dbReference>
<evidence type="ECO:0000256" key="4">
    <source>
        <dbReference type="RuleBase" id="RU004075"/>
    </source>
</evidence>
<dbReference type="PROSITE" id="PS00595">
    <property type="entry name" value="AA_TRANSFER_CLASS_5"/>
    <property type="match status" value="1"/>
</dbReference>
<keyword evidence="3" id="KW-0663">Pyridoxal phosphate</keyword>
<evidence type="ECO:0000313" key="7">
    <source>
        <dbReference type="EMBL" id="GAA5512194.1"/>
    </source>
</evidence>
<dbReference type="InterPro" id="IPR024169">
    <property type="entry name" value="SP_NH2Trfase/AEP_transaminase"/>
</dbReference>
<reference evidence="7 8" key="1">
    <citation type="submission" date="2024-02" db="EMBL/GenBank/DDBJ databases">
        <title>Deinococcus carri NBRC 110142.</title>
        <authorList>
            <person name="Ichikawa N."/>
            <person name="Katano-Makiyama Y."/>
            <person name="Hidaka K."/>
        </authorList>
    </citation>
    <scope>NUCLEOTIDE SEQUENCE [LARGE SCALE GENOMIC DNA]</scope>
    <source>
        <strain evidence="7 8">NBRC 110142</strain>
    </source>
</reference>
<comment type="caution">
    <text evidence="7">The sequence shown here is derived from an EMBL/GenBank/DDBJ whole genome shotgun (WGS) entry which is preliminary data.</text>
</comment>
<dbReference type="SUPFAM" id="SSF53383">
    <property type="entry name" value="PLP-dependent transferases"/>
    <property type="match status" value="1"/>
</dbReference>
<organism evidence="7 8">
    <name type="scientific">Deinococcus carri</name>
    <dbReference type="NCBI Taxonomy" id="1211323"/>
    <lineage>
        <taxon>Bacteria</taxon>
        <taxon>Thermotogati</taxon>
        <taxon>Deinococcota</taxon>
        <taxon>Deinococci</taxon>
        <taxon>Deinococcales</taxon>
        <taxon>Deinococcaceae</taxon>
        <taxon>Deinococcus</taxon>
    </lineage>
</organism>
<sequence length="384" mass="40788">MFEDTHDPFARHILLTPGPTPIHPRAQRALLHGMLGHMDPLVFALNGEIQQGLREMYGTAPDTFTALLAGTGSLGMEAGFANLVEPGDEVLVCVNGSFGARMAEMAARYGARVRQVTAPLGEAIDPAAVAAQLDGAALVAVVHGETSTGVLNPVPEIAELVRGSGALLTVDAVTTAGMEPFHMQDWGIDYVYTGAQKCLSAPPGLAPVAISDRALARYAARRTPTPLWYCDFGGLRDYWVDHSYHHTVPVNLHYAFHAALGAALEEGLEARQRRAAEVGEAILAALAPLGFRPYVADPAVRLPTVLALRLPGGFDDAGIRRALRERDISVTGGLGPTAGLIWRLGLMGEAARPAPYRALMAALEELLGERGLVDRFEEALAVTA</sequence>
<dbReference type="PIRSF" id="PIRSF000524">
    <property type="entry name" value="SPT"/>
    <property type="match status" value="1"/>
</dbReference>
<protein>
    <submittedName>
        <fullName evidence="7">(S)-ureidoglycine--glyoxylate transaminase</fullName>
    </submittedName>
</protein>
<evidence type="ECO:0000256" key="1">
    <source>
        <dbReference type="ARBA" id="ARBA00001933"/>
    </source>
</evidence>
<dbReference type="InterPro" id="IPR020578">
    <property type="entry name" value="Aminotrans_V_PyrdxlP_BS"/>
</dbReference>
<gene>
    <name evidence="7" type="primary">pucG</name>
    <name evidence="7" type="ORF">Dcar01_00908</name>
</gene>
<dbReference type="Proteomes" id="UP001401887">
    <property type="component" value="Unassembled WGS sequence"/>
</dbReference>
<evidence type="ECO:0000259" key="6">
    <source>
        <dbReference type="Pfam" id="PF00266"/>
    </source>
</evidence>
<dbReference type="Pfam" id="PF00266">
    <property type="entry name" value="Aminotran_5"/>
    <property type="match status" value="1"/>
</dbReference>
<accession>A0ABP9W4C0</accession>
<keyword evidence="8" id="KW-1185">Reference proteome</keyword>
<comment type="cofactor">
    <cofactor evidence="1 5">
        <name>pyridoxal 5'-phosphate</name>
        <dbReference type="ChEBI" id="CHEBI:597326"/>
    </cofactor>
</comment>
<dbReference type="Gene3D" id="3.40.640.10">
    <property type="entry name" value="Type I PLP-dependent aspartate aminotransferase-like (Major domain)"/>
    <property type="match status" value="1"/>
</dbReference>
<dbReference type="PANTHER" id="PTHR21152:SF40">
    <property type="entry name" value="ALANINE--GLYOXYLATE AMINOTRANSFERASE"/>
    <property type="match status" value="1"/>
</dbReference>
<name>A0ABP9W4C0_9DEIO</name>
<dbReference type="InterPro" id="IPR015424">
    <property type="entry name" value="PyrdxlP-dep_Trfase"/>
</dbReference>